<protein>
    <submittedName>
        <fullName evidence="2">Uncharacterized protein</fullName>
    </submittedName>
</protein>
<dbReference type="EMBL" id="FOHX01000005">
    <property type="protein sequence ID" value="SEU01693.1"/>
    <property type="molecule type" value="Genomic_DNA"/>
</dbReference>
<dbReference type="InterPro" id="IPR043746">
    <property type="entry name" value="DUF5691"/>
</dbReference>
<feature type="region of interest" description="Disordered" evidence="1">
    <location>
        <begin position="1"/>
        <end position="27"/>
    </location>
</feature>
<evidence type="ECO:0000256" key="1">
    <source>
        <dbReference type="SAM" id="MobiDB-lite"/>
    </source>
</evidence>
<keyword evidence="3" id="KW-1185">Reference proteome</keyword>
<dbReference type="AlphaFoldDB" id="A0A1I0IWG1"/>
<organism evidence="2 3">
    <name type="scientific">Nonomuraea wenchangensis</name>
    <dbReference type="NCBI Taxonomy" id="568860"/>
    <lineage>
        <taxon>Bacteria</taxon>
        <taxon>Bacillati</taxon>
        <taxon>Actinomycetota</taxon>
        <taxon>Actinomycetes</taxon>
        <taxon>Streptosporangiales</taxon>
        <taxon>Streptosporangiaceae</taxon>
        <taxon>Nonomuraea</taxon>
    </lineage>
</organism>
<dbReference type="Proteomes" id="UP000199361">
    <property type="component" value="Unassembled WGS sequence"/>
</dbReference>
<evidence type="ECO:0000313" key="2">
    <source>
        <dbReference type="EMBL" id="SEU01693.1"/>
    </source>
</evidence>
<accession>A0A1I0IWG1</accession>
<proteinExistence type="predicted"/>
<dbReference type="Pfam" id="PF18944">
    <property type="entry name" value="DUF5691"/>
    <property type="match status" value="1"/>
</dbReference>
<name>A0A1I0IWG1_9ACTN</name>
<sequence length="503" mass="55345">MTTYDGRRHPANERRDESGRLGGAAGAVPERLGGVVEGGAVSRWEELTSAALVGTDRRPYHGVLLEDAAVEVARLRAGRRLGPLAPPEPAPGEDRPAVGRRAAERLARILGGEHERLLPEWLAAAAATGCRVPPRMLPDLLDRGRRDGSIRVHLGVLAGRRGRWLAGLNPAWAYLLAEPTGETWELGGPGDRRAHLRELRAADPGAARLLLESTWERETPDDRAEFVALLADGLSMADEPFLEAALDDRRREVRQSAANLLTRLPASRMARRMAERLRACVTVTGDLIVIEAPQACDKAMERDGIRPKPPRGLGERAWWLQQLISRAPLAAWGHPPERLLAMRVPDWDAEVRTAWVRAAVLQRDPEWARAMFGWDPIADLLVSLPPQEQQDLAAGFVRGHEPDSQLIMVLGGVSSPWKEELATAVLHKIVKVAATQPWNLGELVKLAGEHIDPALFPLAESYSPVEPIQQVAALLRFRADLHKELLPEMPDSAPVMRPTKEHP</sequence>
<reference evidence="2 3" key="1">
    <citation type="submission" date="2016-10" db="EMBL/GenBank/DDBJ databases">
        <authorList>
            <person name="de Groot N.N."/>
        </authorList>
    </citation>
    <scope>NUCLEOTIDE SEQUENCE [LARGE SCALE GENOMIC DNA]</scope>
    <source>
        <strain evidence="2 3">CGMCC 4.5598</strain>
    </source>
</reference>
<evidence type="ECO:0000313" key="3">
    <source>
        <dbReference type="Proteomes" id="UP000199361"/>
    </source>
</evidence>
<dbReference type="RefSeq" id="WP_245774858.1">
    <property type="nucleotide sequence ID" value="NZ_FOHX01000005.1"/>
</dbReference>
<feature type="compositionally biased region" description="Basic and acidic residues" evidence="1">
    <location>
        <begin position="1"/>
        <end position="19"/>
    </location>
</feature>
<dbReference type="STRING" id="568860.SAMN05421811_105244"/>
<gene>
    <name evidence="2" type="ORF">SAMN05421811_105244</name>
</gene>